<dbReference type="Proteomes" id="UP000471521">
    <property type="component" value="Unassembled WGS sequence"/>
</dbReference>
<comment type="caution">
    <text evidence="2">The sequence shown here is derived from an EMBL/GenBank/DDBJ whole genome shotgun (WGS) entry which is preliminary data.</text>
</comment>
<sequence>MSLAFASERPVVGMVHLDPLPGAPGFDGDREAVR</sequence>
<reference evidence="2 3" key="1">
    <citation type="submission" date="2019-12" db="EMBL/GenBank/DDBJ databases">
        <title>Isolation and characterization of three novel carbon monoxide-oxidizing members of Halobacteria from salione crusts and soils.</title>
        <authorList>
            <person name="Myers M.R."/>
            <person name="King G.M."/>
        </authorList>
    </citation>
    <scope>NUCLEOTIDE SEQUENCE [LARGE SCALE GENOMIC DNA]</scope>
    <source>
        <strain evidence="2 3">PCN9</strain>
    </source>
</reference>
<dbReference type="EMBL" id="WUUU01000285">
    <property type="protein sequence ID" value="MXR22452.1"/>
    <property type="molecule type" value="Genomic_DNA"/>
</dbReference>
<evidence type="ECO:0000313" key="3">
    <source>
        <dbReference type="Proteomes" id="UP000471521"/>
    </source>
</evidence>
<evidence type="ECO:0000313" key="2">
    <source>
        <dbReference type="EMBL" id="MXR22452.1"/>
    </source>
</evidence>
<keyword evidence="3" id="KW-1185">Reference proteome</keyword>
<dbReference type="GO" id="GO:0016853">
    <property type="term" value="F:isomerase activity"/>
    <property type="evidence" value="ECO:0007669"/>
    <property type="project" value="UniProtKB-KW"/>
</dbReference>
<protein>
    <submittedName>
        <fullName evidence="2">Phosphorybosylanthranilate isomerase</fullName>
    </submittedName>
</protein>
<accession>A0A6B0STT6</accession>
<gene>
    <name evidence="2" type="ORF">GRX66_18380</name>
</gene>
<feature type="region of interest" description="Disordered" evidence="1">
    <location>
        <begin position="15"/>
        <end position="34"/>
    </location>
</feature>
<organism evidence="2 3">
    <name type="scientific">Halobacterium bonnevillei</name>
    <dbReference type="NCBI Taxonomy" id="2692200"/>
    <lineage>
        <taxon>Archaea</taxon>
        <taxon>Methanobacteriati</taxon>
        <taxon>Methanobacteriota</taxon>
        <taxon>Stenosarchaea group</taxon>
        <taxon>Halobacteria</taxon>
        <taxon>Halobacteriales</taxon>
        <taxon>Halobacteriaceae</taxon>
        <taxon>Halobacterium</taxon>
    </lineage>
</organism>
<evidence type="ECO:0000256" key="1">
    <source>
        <dbReference type="SAM" id="MobiDB-lite"/>
    </source>
</evidence>
<proteinExistence type="predicted"/>
<dbReference type="AlphaFoldDB" id="A0A6B0STT6"/>
<name>A0A6B0STT6_9EURY</name>
<feature type="non-terminal residue" evidence="2">
    <location>
        <position position="34"/>
    </location>
</feature>
<keyword evidence="2" id="KW-0413">Isomerase</keyword>